<dbReference type="EC" id="1.4.3.-" evidence="2"/>
<evidence type="ECO:0000313" key="2">
    <source>
        <dbReference type="EMBL" id="KJF18414.1"/>
    </source>
</evidence>
<dbReference type="Proteomes" id="UP000032360">
    <property type="component" value="Unassembled WGS sequence"/>
</dbReference>
<dbReference type="GO" id="GO:0005737">
    <property type="term" value="C:cytoplasm"/>
    <property type="evidence" value="ECO:0007669"/>
    <property type="project" value="TreeGrafter"/>
</dbReference>
<dbReference type="InterPro" id="IPR006076">
    <property type="entry name" value="FAD-dep_OxRdtase"/>
</dbReference>
<dbReference type="GO" id="GO:0016491">
    <property type="term" value="F:oxidoreductase activity"/>
    <property type="evidence" value="ECO:0007669"/>
    <property type="project" value="UniProtKB-KW"/>
</dbReference>
<accession>A0A0D8HKM3</accession>
<organism evidence="2 3">
    <name type="scientific">Acidithrix ferrooxidans</name>
    <dbReference type="NCBI Taxonomy" id="1280514"/>
    <lineage>
        <taxon>Bacteria</taxon>
        <taxon>Bacillati</taxon>
        <taxon>Actinomycetota</taxon>
        <taxon>Acidimicrobiia</taxon>
        <taxon>Acidimicrobiales</taxon>
        <taxon>Acidimicrobiaceae</taxon>
        <taxon>Acidithrix</taxon>
    </lineage>
</organism>
<dbReference type="EMBL" id="JXYS01000018">
    <property type="protein sequence ID" value="KJF18414.1"/>
    <property type="molecule type" value="Genomic_DNA"/>
</dbReference>
<dbReference type="InterPro" id="IPR036188">
    <property type="entry name" value="FAD/NAD-bd_sf"/>
</dbReference>
<proteinExistence type="predicted"/>
<keyword evidence="2" id="KW-0560">Oxidoreductase</keyword>
<evidence type="ECO:0000259" key="1">
    <source>
        <dbReference type="Pfam" id="PF01266"/>
    </source>
</evidence>
<dbReference type="AlphaFoldDB" id="A0A0D8HKM3"/>
<dbReference type="RefSeq" id="WP_052604559.1">
    <property type="nucleotide sequence ID" value="NZ_JXYS01000018.1"/>
</dbReference>
<dbReference type="SUPFAM" id="SSF51905">
    <property type="entry name" value="FAD/NAD(P)-binding domain"/>
    <property type="match status" value="1"/>
</dbReference>
<dbReference type="Pfam" id="PF01266">
    <property type="entry name" value="DAO"/>
    <property type="match status" value="1"/>
</dbReference>
<dbReference type="PATRIC" id="fig|1280514.3.peg.1058"/>
<dbReference type="PANTHER" id="PTHR13847:SF285">
    <property type="entry name" value="FAD DEPENDENT OXIDOREDUCTASE DOMAIN-CONTAINING PROTEIN"/>
    <property type="match status" value="1"/>
</dbReference>
<gene>
    <name evidence="2" type="primary">puuB2</name>
    <name evidence="2" type="ORF">AXFE_08040</name>
</gene>
<comment type="caution">
    <text evidence="2">The sequence shown here is derived from an EMBL/GenBank/DDBJ whole genome shotgun (WGS) entry which is preliminary data.</text>
</comment>
<dbReference type="OrthoDB" id="9805852at2"/>
<dbReference type="Gene3D" id="3.30.9.10">
    <property type="entry name" value="D-Amino Acid Oxidase, subunit A, domain 2"/>
    <property type="match status" value="1"/>
</dbReference>
<keyword evidence="3" id="KW-1185">Reference proteome</keyword>
<name>A0A0D8HKM3_9ACTN</name>
<dbReference type="STRING" id="1280514.AXFE_08040"/>
<reference evidence="2 3" key="1">
    <citation type="submission" date="2015-01" db="EMBL/GenBank/DDBJ databases">
        <title>Draft genome of the acidophilic iron oxidizer Acidithrix ferrooxidans strain Py-F3.</title>
        <authorList>
            <person name="Poehlein A."/>
            <person name="Eisen S."/>
            <person name="Schloemann M."/>
            <person name="Johnson B.D."/>
            <person name="Daniel R."/>
            <person name="Muehling M."/>
        </authorList>
    </citation>
    <scope>NUCLEOTIDE SEQUENCE [LARGE SCALE GENOMIC DNA]</scope>
    <source>
        <strain evidence="2 3">Py-F3</strain>
    </source>
</reference>
<dbReference type="PANTHER" id="PTHR13847">
    <property type="entry name" value="SARCOSINE DEHYDROGENASE-RELATED"/>
    <property type="match status" value="1"/>
</dbReference>
<protein>
    <submittedName>
        <fullName evidence="2">Gamma-glutamylputrescine oxidoreductase</fullName>
        <ecNumber evidence="2">1.4.3.-</ecNumber>
    </submittedName>
</protein>
<dbReference type="Gene3D" id="3.50.50.60">
    <property type="entry name" value="FAD/NAD(P)-binding domain"/>
    <property type="match status" value="1"/>
</dbReference>
<sequence length="457" mass="49803">MLTWPSPKSLWLAQLDPIVPTNPINKDLTIDIGIAGGGYSGLWSAYYLKKADPSLRIAIFEAKFAGFGASGRNGGWASGLFASSKQAIEDRYGRQSAIALYRSLNDSIDEIGKVTQSEGIEADFHKGGTIMVARNKAQLDRASAFVQSEQNFGFGEDVQLLDGAQAQKRLNATDTLGGAFTKQCARIHPAKLARGLAQVVLGMGVQIYEQSLVTKIGPHDLQVNGRGIKCEVAIDALEGYRSLLSGQSRVTTPIYSLMIATERLSDQQFAEIGLGDCETFADERNLIVYGQRSADNRIVFGGRGAPYHFKSTISPKFDYQSDVFDNLKSALIELFPSLRATKIQYQWGGPLGVPRDFFSFVRFDLGRGIASLGGYVGDGVTTSNLAGRTLSDLILNKKSDLSELCIVNHKARKWEMEPLRYLGVNAGLWAAAQSDKYENQGLPQPLTATILNRLTGQ</sequence>
<evidence type="ECO:0000313" key="3">
    <source>
        <dbReference type="Proteomes" id="UP000032360"/>
    </source>
</evidence>
<feature type="domain" description="FAD dependent oxidoreductase" evidence="1">
    <location>
        <begin position="31"/>
        <end position="393"/>
    </location>
</feature>